<evidence type="ECO:0008006" key="6">
    <source>
        <dbReference type="Google" id="ProtNLM"/>
    </source>
</evidence>
<protein>
    <recommendedName>
        <fullName evidence="6">CACTA en-spm transposon protein</fullName>
    </recommendedName>
</protein>
<sequence>MCEREDFSQDYFSLAMGPPLKVHSYSGCIVGGVRFHMLECDIQRITLNSGVTVVGEGSEGGSADNNFYGFQMKRCTFNIHLDDVLGYQNVENEQLNVLKIVIRHRVNEHIEDGTLCRAEVDPTVVERPDVRHVDDEFIDNDDEQSSSPQSGSSNDE</sequence>
<dbReference type="EMBL" id="SSTE01019218">
    <property type="protein sequence ID" value="KAA0036777.1"/>
    <property type="molecule type" value="Genomic_DNA"/>
</dbReference>
<evidence type="ECO:0000313" key="5">
    <source>
        <dbReference type="Proteomes" id="UP000321947"/>
    </source>
</evidence>
<dbReference type="AlphaFoldDB" id="A0A5D3BBI5"/>
<comment type="caution">
    <text evidence="3">The sequence shown here is derived from an EMBL/GenBank/DDBJ whole genome shotgun (WGS) entry which is preliminary data.</text>
</comment>
<dbReference type="Proteomes" id="UP000321393">
    <property type="component" value="Unassembled WGS sequence"/>
</dbReference>
<dbReference type="Proteomes" id="UP000321947">
    <property type="component" value="Unassembled WGS sequence"/>
</dbReference>
<feature type="compositionally biased region" description="Low complexity" evidence="1">
    <location>
        <begin position="145"/>
        <end position="156"/>
    </location>
</feature>
<gene>
    <name evidence="3" type="ORF">E5676_scaffold110G001360</name>
    <name evidence="2" type="ORF">E6C27_scaffold20G00630</name>
</gene>
<proteinExistence type="predicted"/>
<evidence type="ECO:0000313" key="4">
    <source>
        <dbReference type="Proteomes" id="UP000321393"/>
    </source>
</evidence>
<accession>A0A5D3BBI5</accession>
<dbReference type="EMBL" id="SSTD01020080">
    <property type="protein sequence ID" value="TYJ95845.1"/>
    <property type="molecule type" value="Genomic_DNA"/>
</dbReference>
<evidence type="ECO:0000256" key="1">
    <source>
        <dbReference type="SAM" id="MobiDB-lite"/>
    </source>
</evidence>
<organism evidence="3 5">
    <name type="scientific">Cucumis melo var. makuwa</name>
    <name type="common">Oriental melon</name>
    <dbReference type="NCBI Taxonomy" id="1194695"/>
    <lineage>
        <taxon>Eukaryota</taxon>
        <taxon>Viridiplantae</taxon>
        <taxon>Streptophyta</taxon>
        <taxon>Embryophyta</taxon>
        <taxon>Tracheophyta</taxon>
        <taxon>Spermatophyta</taxon>
        <taxon>Magnoliopsida</taxon>
        <taxon>eudicotyledons</taxon>
        <taxon>Gunneridae</taxon>
        <taxon>Pentapetalae</taxon>
        <taxon>rosids</taxon>
        <taxon>fabids</taxon>
        <taxon>Cucurbitales</taxon>
        <taxon>Cucurbitaceae</taxon>
        <taxon>Benincaseae</taxon>
        <taxon>Cucumis</taxon>
    </lineage>
</organism>
<evidence type="ECO:0000313" key="3">
    <source>
        <dbReference type="EMBL" id="TYJ95845.1"/>
    </source>
</evidence>
<evidence type="ECO:0000313" key="2">
    <source>
        <dbReference type="EMBL" id="KAA0036777.1"/>
    </source>
</evidence>
<feature type="region of interest" description="Disordered" evidence="1">
    <location>
        <begin position="132"/>
        <end position="156"/>
    </location>
</feature>
<name>A0A5D3BBI5_CUCMM</name>
<reference evidence="4 5" key="1">
    <citation type="submission" date="2019-08" db="EMBL/GenBank/DDBJ databases">
        <title>Draft genome sequences of two oriental melons (Cucumis melo L. var makuwa).</title>
        <authorList>
            <person name="Kwon S.-Y."/>
        </authorList>
    </citation>
    <scope>NUCLEOTIDE SEQUENCE [LARGE SCALE GENOMIC DNA]</scope>
    <source>
        <strain evidence="5">cv. Chang Bougi</strain>
        <strain evidence="4">cv. SW 3</strain>
        <tissue evidence="3">Leaf</tissue>
    </source>
</reference>